<dbReference type="GO" id="GO:0003700">
    <property type="term" value="F:DNA-binding transcription factor activity"/>
    <property type="evidence" value="ECO:0007669"/>
    <property type="project" value="TreeGrafter"/>
</dbReference>
<evidence type="ECO:0000256" key="3">
    <source>
        <dbReference type="ARBA" id="ARBA00023163"/>
    </source>
</evidence>
<sequence length="57" mass="6028">MATIYDVAKLAGVSSKTVSRVLNGDAPVNAKTKEAVTEAINTLSYVPSQAARMMRSN</sequence>
<keyword evidence="3" id="KW-0804">Transcription</keyword>
<proteinExistence type="predicted"/>
<keyword evidence="1" id="KW-0805">Transcription regulation</keyword>
<comment type="caution">
    <text evidence="6">The sequence shown here is derived from an EMBL/GenBank/DDBJ whole genome shotgun (WGS) entry which is preliminary data.</text>
</comment>
<evidence type="ECO:0000259" key="5">
    <source>
        <dbReference type="PROSITE" id="PS50943"/>
    </source>
</evidence>
<evidence type="ECO:0000256" key="2">
    <source>
        <dbReference type="ARBA" id="ARBA00023125"/>
    </source>
</evidence>
<dbReference type="InterPro" id="IPR010982">
    <property type="entry name" value="Lambda_DNA-bd_dom_sf"/>
</dbReference>
<protein>
    <submittedName>
        <fullName evidence="6">Uncharacterized protein</fullName>
    </submittedName>
</protein>
<dbReference type="PANTHER" id="PTHR30146">
    <property type="entry name" value="LACI-RELATED TRANSCRIPTIONAL REPRESSOR"/>
    <property type="match status" value="1"/>
</dbReference>
<dbReference type="PANTHER" id="PTHR30146:SF109">
    <property type="entry name" value="HTH-TYPE TRANSCRIPTIONAL REGULATOR GALS"/>
    <property type="match status" value="1"/>
</dbReference>
<reference evidence="6" key="1">
    <citation type="journal article" date="2015" name="Nature">
        <title>Complex archaea that bridge the gap between prokaryotes and eukaryotes.</title>
        <authorList>
            <person name="Spang A."/>
            <person name="Saw J.H."/>
            <person name="Jorgensen S.L."/>
            <person name="Zaremba-Niedzwiedzka K."/>
            <person name="Martijn J."/>
            <person name="Lind A.E."/>
            <person name="van Eijk R."/>
            <person name="Schleper C."/>
            <person name="Guy L."/>
            <person name="Ettema T.J."/>
        </authorList>
    </citation>
    <scope>NUCLEOTIDE SEQUENCE</scope>
</reference>
<dbReference type="EMBL" id="LAZR01060643">
    <property type="protein sequence ID" value="KKK65262.1"/>
    <property type="molecule type" value="Genomic_DNA"/>
</dbReference>
<feature type="domain" description="HTH lacI-type" evidence="4">
    <location>
        <begin position="2"/>
        <end position="56"/>
    </location>
</feature>
<dbReference type="SMART" id="SM00354">
    <property type="entry name" value="HTH_LACI"/>
    <property type="match status" value="1"/>
</dbReference>
<evidence type="ECO:0000313" key="6">
    <source>
        <dbReference type="EMBL" id="KKK65262.1"/>
    </source>
</evidence>
<evidence type="ECO:0000256" key="1">
    <source>
        <dbReference type="ARBA" id="ARBA00023015"/>
    </source>
</evidence>
<gene>
    <name evidence="6" type="ORF">LCGC14_2975940</name>
</gene>
<dbReference type="SUPFAM" id="SSF47413">
    <property type="entry name" value="lambda repressor-like DNA-binding domains"/>
    <property type="match status" value="1"/>
</dbReference>
<dbReference type="CDD" id="cd01392">
    <property type="entry name" value="HTH_LacI"/>
    <property type="match status" value="1"/>
</dbReference>
<dbReference type="PROSITE" id="PS50943">
    <property type="entry name" value="HTH_CROC1"/>
    <property type="match status" value="1"/>
</dbReference>
<dbReference type="Gene3D" id="1.10.260.40">
    <property type="entry name" value="lambda repressor-like DNA-binding domains"/>
    <property type="match status" value="1"/>
</dbReference>
<dbReference type="PROSITE" id="PS50932">
    <property type="entry name" value="HTH_LACI_2"/>
    <property type="match status" value="1"/>
</dbReference>
<dbReference type="InterPro" id="IPR001387">
    <property type="entry name" value="Cro/C1-type_HTH"/>
</dbReference>
<dbReference type="Pfam" id="PF00356">
    <property type="entry name" value="LacI"/>
    <property type="match status" value="1"/>
</dbReference>
<dbReference type="InterPro" id="IPR000843">
    <property type="entry name" value="HTH_LacI"/>
</dbReference>
<name>A0A0F8X7Y8_9ZZZZ</name>
<dbReference type="PROSITE" id="PS00356">
    <property type="entry name" value="HTH_LACI_1"/>
    <property type="match status" value="1"/>
</dbReference>
<dbReference type="GO" id="GO:0000976">
    <property type="term" value="F:transcription cis-regulatory region binding"/>
    <property type="evidence" value="ECO:0007669"/>
    <property type="project" value="TreeGrafter"/>
</dbReference>
<evidence type="ECO:0000259" key="4">
    <source>
        <dbReference type="PROSITE" id="PS50932"/>
    </source>
</evidence>
<dbReference type="AlphaFoldDB" id="A0A0F8X7Y8"/>
<feature type="non-terminal residue" evidence="6">
    <location>
        <position position="57"/>
    </location>
</feature>
<organism evidence="6">
    <name type="scientific">marine sediment metagenome</name>
    <dbReference type="NCBI Taxonomy" id="412755"/>
    <lineage>
        <taxon>unclassified sequences</taxon>
        <taxon>metagenomes</taxon>
        <taxon>ecological metagenomes</taxon>
    </lineage>
</organism>
<keyword evidence="2" id="KW-0238">DNA-binding</keyword>
<accession>A0A0F8X7Y8</accession>
<feature type="domain" description="HTH cro/C1-type" evidence="5">
    <location>
        <begin position="3"/>
        <end position="46"/>
    </location>
</feature>
<dbReference type="PRINTS" id="PR00036">
    <property type="entry name" value="HTHLACI"/>
</dbReference>